<keyword evidence="1" id="KW-0694">RNA-binding</keyword>
<gene>
    <name evidence="4" type="ORF">OFUS_LOCUS22457</name>
</gene>
<feature type="domain" description="DRBM" evidence="3">
    <location>
        <begin position="282"/>
        <end position="348"/>
    </location>
</feature>
<dbReference type="Proteomes" id="UP000749559">
    <property type="component" value="Unassembled WGS sequence"/>
</dbReference>
<evidence type="ECO:0000313" key="5">
    <source>
        <dbReference type="Proteomes" id="UP000749559"/>
    </source>
</evidence>
<dbReference type="InterPro" id="IPR014720">
    <property type="entry name" value="dsRBD_dom"/>
</dbReference>
<dbReference type="AlphaFoldDB" id="A0A8S4PYH3"/>
<dbReference type="EMBL" id="CAIIXF020000011">
    <property type="protein sequence ID" value="CAH1798300.1"/>
    <property type="molecule type" value="Genomic_DNA"/>
</dbReference>
<evidence type="ECO:0000256" key="2">
    <source>
        <dbReference type="SAM" id="MobiDB-lite"/>
    </source>
</evidence>
<accession>A0A8S4PYH3</accession>
<feature type="domain" description="DRBM" evidence="3">
    <location>
        <begin position="950"/>
        <end position="1017"/>
    </location>
</feature>
<dbReference type="SUPFAM" id="SSF54768">
    <property type="entry name" value="dsRNA-binding domain-like"/>
    <property type="match status" value="1"/>
</dbReference>
<proteinExistence type="predicted"/>
<reference evidence="4" key="1">
    <citation type="submission" date="2022-03" db="EMBL/GenBank/DDBJ databases">
        <authorList>
            <person name="Martin C."/>
        </authorList>
    </citation>
    <scope>NUCLEOTIDE SEQUENCE</scope>
</reference>
<sequence>MYRGHPRGSRGPFKRGPNGRGGGPPAKRGGFYSGRGAGGSRPQMGGTLAEAGRIIQGIAKGIMESATSTSATEDPGAYAEDILDGQEKGFTDFEGPSEHEKMLEKELAKARQQRIMGTSNVDKINTALMRQSMDEGGDIGFEEEYDDYDMGLDDFEDEFYDVGFAPRGRGMIPPRGRGVRGMMAPGWGMAGRGRARGMLGPVDPLMARHAVMRRRMMAMRARGMDPRGHGMIPRGRGVPPLPLAGGRGRGGAAVPPQEAPYHIKFSRVKQSLPKKFDEKRDDHHEELADLCNSNRLSYTLVYKYSTSATSSVSASIYIGAVFIESARGSSKKEARKDAVDAAIKQIRQKPPDFFQNRGIHLQEKFHFNNTDFDHFTRGKRHTKISNMAGLIGQTQVSFKDFAVLETDKETSPTIKLLESGTFSHCLVQLILEDASEPNSESETYNHCLVQLVLEDASEPNSESETYKCEAFIGTLGLHTMRCVGKSGSDIIHTASEAQNEAAQNALTYLRLTAPTVKMADTNPTTLFPRNTDYPLPVSVKSLGCDAAQPWSMNEGALENLDMLLKGLKENQPLNEIFIYDKTAPNGDFKEIKEYIKKDFKATEKDIEGVKYLAISLRQTAMEIVGHLEKKDYNSARYTLQTPSLENIDGLIVSRTFKNKTTNYNRLRKLFEDSNYDDVKHHLAEFYFELQKEMLNEPSYQAGMILQESSTFSLAKTEHAFESVTLKGGLEVTMCSIRVFDILVGRGLGSTQAEAKHLADKVVYRKLQKLCWTVKIHDIAKRMELEETSELYPDIIKPEELFLPMPDVPTNDRDFTVVEMAKIEEKMATMEASDDDLVFHQGFNQREKQRLREICAPFPHLSHKSKAVKDHLIFKTKYPVEDIFKAVKALGGKTKKYELIEPEYMQFVKANKFTLDETESNQSEITKTRKSKRHFKELIIVEIDGEVPLKDPMTSLDRCADFSNMLLEYKHMSAVINNDMVHLCYVSLEGYKVADGRGLTKDQAKAHAASQVFEALPTNPRILKTIIGCPFPEQSEGDESNSVYTIKPSDLFDNDDERFLKKFEDKTKLKVLLGRCQLEAYCHPDFVDDERDFIQKVAEESGFGTSIHFTTDTKKKYLLLERKLQGHDLVRRLKTGGLKTTLYKMSSP</sequence>
<protein>
    <recommendedName>
        <fullName evidence="3">DRBM domain-containing protein</fullName>
    </recommendedName>
</protein>
<name>A0A8S4PYH3_OWEFU</name>
<comment type="caution">
    <text evidence="4">The sequence shown here is derived from an EMBL/GenBank/DDBJ whole genome shotgun (WGS) entry which is preliminary data.</text>
</comment>
<dbReference type="PROSITE" id="PS50137">
    <property type="entry name" value="DS_RBD"/>
    <property type="match status" value="2"/>
</dbReference>
<evidence type="ECO:0000256" key="1">
    <source>
        <dbReference type="PROSITE-ProRule" id="PRU00266"/>
    </source>
</evidence>
<keyword evidence="5" id="KW-1185">Reference proteome</keyword>
<evidence type="ECO:0000313" key="4">
    <source>
        <dbReference type="EMBL" id="CAH1798300.1"/>
    </source>
</evidence>
<organism evidence="4 5">
    <name type="scientific">Owenia fusiformis</name>
    <name type="common">Polychaete worm</name>
    <dbReference type="NCBI Taxonomy" id="6347"/>
    <lineage>
        <taxon>Eukaryota</taxon>
        <taxon>Metazoa</taxon>
        <taxon>Spiralia</taxon>
        <taxon>Lophotrochozoa</taxon>
        <taxon>Annelida</taxon>
        <taxon>Polychaeta</taxon>
        <taxon>Sedentaria</taxon>
        <taxon>Canalipalpata</taxon>
        <taxon>Sabellida</taxon>
        <taxon>Oweniida</taxon>
        <taxon>Oweniidae</taxon>
        <taxon>Owenia</taxon>
    </lineage>
</organism>
<feature type="region of interest" description="Disordered" evidence="2">
    <location>
        <begin position="1"/>
        <end position="46"/>
    </location>
</feature>
<dbReference type="GO" id="GO:0003723">
    <property type="term" value="F:RNA binding"/>
    <property type="evidence" value="ECO:0007669"/>
    <property type="project" value="UniProtKB-UniRule"/>
</dbReference>
<evidence type="ECO:0000259" key="3">
    <source>
        <dbReference type="PROSITE" id="PS50137"/>
    </source>
</evidence>